<dbReference type="AlphaFoldDB" id="A0A800N893"/>
<name>A0A800N893_CYTFI</name>
<reference evidence="2 3" key="1">
    <citation type="journal article" date="2020" name="G3 (Bethesda)">
        <title>Whole Genome Sequencing and Comparative Genomics of Two Nematicidal Bacillus Strains Reveals a Wide Range of Possible Virulence Factors.</title>
        <authorList>
            <person name="Susic N."/>
            <person name="Janezic S."/>
            <person name="Rupnik M."/>
            <person name="Geric Stare B."/>
        </authorList>
    </citation>
    <scope>NUCLEOTIDE SEQUENCE [LARGE SCALE GENOMIC DNA]</scope>
    <source>
        <strain evidence="2 3">I-1582</strain>
    </source>
</reference>
<evidence type="ECO:0000313" key="2">
    <source>
        <dbReference type="EMBL" id="KAF0821512.1"/>
    </source>
</evidence>
<evidence type="ECO:0000313" key="3">
    <source>
        <dbReference type="Proteomes" id="UP000465778"/>
    </source>
</evidence>
<dbReference type="OrthoDB" id="2966207at2"/>
<keyword evidence="1" id="KW-0472">Membrane</keyword>
<feature type="transmembrane region" description="Helical" evidence="1">
    <location>
        <begin position="151"/>
        <end position="173"/>
    </location>
</feature>
<protein>
    <submittedName>
        <fullName evidence="2">Uncharacterized protein</fullName>
    </submittedName>
</protein>
<comment type="caution">
    <text evidence="2">The sequence shown here is derived from an EMBL/GenBank/DDBJ whole genome shotgun (WGS) entry which is preliminary data.</text>
</comment>
<dbReference type="EMBL" id="VDEM01000101">
    <property type="protein sequence ID" value="KAF0821512.1"/>
    <property type="molecule type" value="Genomic_DNA"/>
</dbReference>
<keyword evidence="1" id="KW-1133">Transmembrane helix</keyword>
<proteinExistence type="predicted"/>
<dbReference type="RefSeq" id="WP_159347098.1">
    <property type="nucleotide sequence ID" value="NZ_JBALQO010000151.1"/>
</dbReference>
<feature type="transmembrane region" description="Helical" evidence="1">
    <location>
        <begin position="55"/>
        <end position="74"/>
    </location>
</feature>
<dbReference type="Proteomes" id="UP000465778">
    <property type="component" value="Unassembled WGS sequence"/>
</dbReference>
<organism evidence="2 3">
    <name type="scientific">Cytobacillus firmus</name>
    <name type="common">Bacillus firmus</name>
    <dbReference type="NCBI Taxonomy" id="1399"/>
    <lineage>
        <taxon>Bacteria</taxon>
        <taxon>Bacillati</taxon>
        <taxon>Bacillota</taxon>
        <taxon>Bacilli</taxon>
        <taxon>Bacillales</taxon>
        <taxon>Bacillaceae</taxon>
        <taxon>Cytobacillus</taxon>
    </lineage>
</organism>
<keyword evidence="1" id="KW-0812">Transmembrane</keyword>
<evidence type="ECO:0000256" key="1">
    <source>
        <dbReference type="SAM" id="Phobius"/>
    </source>
</evidence>
<accession>A0A800N893</accession>
<gene>
    <name evidence="2" type="ORF">KIS1582_4755</name>
</gene>
<feature type="transmembrane region" description="Helical" evidence="1">
    <location>
        <begin position="108"/>
        <end position="130"/>
    </location>
</feature>
<sequence length="645" mass="75472">MFQFLKKIREHTENFQIMELFSEKNIRDVKLRGERLYVTTQLYFRSVLKKKISDNINLSLFGFYLLFIFIYFLMPPFSKPAPEWSIQLINKVVVPSGFEGFGDSTIRYIVSTTTNLLVTVLTILSAMYVFTHREQKSISPSLYNEPKKNRLMIMTVIILVFTMITGHTLASNIESLMQQEEYNNFHPLHGTKVLIFKIGIWAMGIGIALIFVVKLIKYLFSSMNTDKMLKESLTLVIEYLDVLISFYRTKRFEVLLNDTYKSFHHSIESIFQYLKFLGDNNMNKDFDENIDSFSKVIDKLKNNHKFFEVENVARYLLVRDREQFLSIYNSLLRNSLSLTLHLYKNNHFNKGKKSTEVYFSLFLDGENSLKQHFTLSLNEFLDSLDTSNERQIKHFLSGLRKLPEDSTLIIYKNLILKLIIKGNIGLLTSVVYDFKEHIVGGNEQAKQKSNSMFRVIAAQNQIKMKKNAIVILLQSLVKAIEISQYGTAGFLVKFMVTNFNGEDMDDAYKGLKQNHTAFTSILEYSDDSPDKQEDNEIGLVGLNIETFDYCCKKMRILLYGQQRFAKKERLWFTHNKEINNLLDIGIDFHDCTFSHYVMKKVESASSKYGMLFFDDEEIMWDIYCKLNIEHHYPKKDGKNQQPQYF</sequence>
<feature type="transmembrane region" description="Helical" evidence="1">
    <location>
        <begin position="193"/>
        <end position="216"/>
    </location>
</feature>